<dbReference type="KEGG" id="apln:108740105"/>
<dbReference type="InParanoid" id="A0A1W4XAG1"/>
<feature type="binding site" evidence="6">
    <location>
        <position position="225"/>
    </location>
    <ligand>
        <name>D-dopa</name>
        <dbReference type="ChEBI" id="CHEBI:149689"/>
    </ligand>
</feature>
<feature type="binding site" evidence="6">
    <location>
        <position position="186"/>
    </location>
    <ligand>
        <name>FAD</name>
        <dbReference type="ChEBI" id="CHEBI:57692"/>
    </ligand>
</feature>
<evidence type="ECO:0000259" key="7">
    <source>
        <dbReference type="Pfam" id="PF01266"/>
    </source>
</evidence>
<feature type="binding site" evidence="6">
    <location>
        <begin position="43"/>
        <end position="44"/>
    </location>
    <ligand>
        <name>FAD</name>
        <dbReference type="ChEBI" id="CHEBI:57692"/>
    </ligand>
</feature>
<evidence type="ECO:0000256" key="4">
    <source>
        <dbReference type="ARBA" id="ARBA00022827"/>
    </source>
</evidence>
<keyword evidence="8" id="KW-1185">Reference proteome</keyword>
<evidence type="ECO:0000256" key="1">
    <source>
        <dbReference type="ARBA" id="ARBA00001974"/>
    </source>
</evidence>
<comment type="cofactor">
    <cofactor evidence="1 6">
        <name>FAD</name>
        <dbReference type="ChEBI" id="CHEBI:57692"/>
    </cofactor>
</comment>
<dbReference type="AlphaFoldDB" id="A0A1W4XAG1"/>
<dbReference type="GeneID" id="108740105"/>
<dbReference type="GO" id="GO:0005737">
    <property type="term" value="C:cytoplasm"/>
    <property type="evidence" value="ECO:0007669"/>
    <property type="project" value="TreeGrafter"/>
</dbReference>
<proteinExistence type="inferred from homology"/>
<dbReference type="FunCoup" id="A0A1W4XAG1">
    <property type="interactions" value="339"/>
</dbReference>
<evidence type="ECO:0000313" key="8">
    <source>
        <dbReference type="Proteomes" id="UP000192223"/>
    </source>
</evidence>
<comment type="similarity">
    <text evidence="2">Belongs to the DAMOX/DASOX family.</text>
</comment>
<feature type="binding site" evidence="6">
    <location>
        <position position="310"/>
    </location>
    <ligand>
        <name>D-dopa</name>
        <dbReference type="ChEBI" id="CHEBI:149689"/>
    </ligand>
</feature>
<dbReference type="STRING" id="224129.A0A1W4XAG1"/>
<sequence>MSDFKVGIIGAGVVGLTTALELKNQIRNAEVTIIADKFHRDTTSYVAAGLFRPGTSFRGPTEEVTYEWIRNAYNYWTDIKRTPEAHKAGVKELSGYIFSSTHISITKNNYLEKILPVYRTATEGELKLCPGTWKYGSFYSTILTECDLFLPWVTRKIKELDGKFISQKVDSFSDKIMDFDVIVNCTGMGAKYLCNDNLLVPLRGQVWKVEAPWIKHFFYVDYDTYIIPGFEGVTLGGCRQYDSYNLEVDKYDGLAIKERCESLLPELKNARVIGQRVGLRPHRSVVRVEKEIVMSKGKRQKIVHNYGHGGYGVMVSPGTAIHAVKLIKELWMGHSKL</sequence>
<keyword evidence="4 6" id="KW-0274">FAD</keyword>
<feature type="binding site" evidence="6">
    <location>
        <position position="280"/>
    </location>
    <ligand>
        <name>D-dopa</name>
        <dbReference type="ChEBI" id="CHEBI:149689"/>
    </ligand>
</feature>
<feature type="binding site" evidence="6">
    <location>
        <begin position="48"/>
        <end position="50"/>
    </location>
    <ligand>
        <name>FAD</name>
        <dbReference type="ChEBI" id="CHEBI:57692"/>
    </ligand>
</feature>
<organism evidence="8 9">
    <name type="scientific">Agrilus planipennis</name>
    <name type="common">Emerald ash borer</name>
    <name type="synonym">Agrilus marcopoli</name>
    <dbReference type="NCBI Taxonomy" id="224129"/>
    <lineage>
        <taxon>Eukaryota</taxon>
        <taxon>Metazoa</taxon>
        <taxon>Ecdysozoa</taxon>
        <taxon>Arthropoda</taxon>
        <taxon>Hexapoda</taxon>
        <taxon>Insecta</taxon>
        <taxon>Pterygota</taxon>
        <taxon>Neoptera</taxon>
        <taxon>Endopterygota</taxon>
        <taxon>Coleoptera</taxon>
        <taxon>Polyphaga</taxon>
        <taxon>Elateriformia</taxon>
        <taxon>Buprestoidea</taxon>
        <taxon>Buprestidae</taxon>
        <taxon>Agrilinae</taxon>
        <taxon>Agrilus</taxon>
    </lineage>
</organism>
<name>A0A1W4XAG1_AGRPL</name>
<keyword evidence="5" id="KW-0560">Oxidoreductase</keyword>
<dbReference type="PANTHER" id="PTHR11530:SF17">
    <property type="entry name" value="RE49860P"/>
    <property type="match status" value="1"/>
</dbReference>
<dbReference type="PIRSF" id="PIRSF000189">
    <property type="entry name" value="D-aa_oxidase"/>
    <property type="match status" value="1"/>
</dbReference>
<dbReference type="InterPro" id="IPR006181">
    <property type="entry name" value="D-amino_acid_oxidase_CS"/>
</dbReference>
<dbReference type="SUPFAM" id="SSF54373">
    <property type="entry name" value="FAD-linked reductases, C-terminal domain"/>
    <property type="match status" value="1"/>
</dbReference>
<dbReference type="Proteomes" id="UP000192223">
    <property type="component" value="Unplaced"/>
</dbReference>
<accession>A0A1W4XAG1</accession>
<dbReference type="RefSeq" id="XP_018329807.1">
    <property type="nucleotide sequence ID" value="XM_018474305.2"/>
</dbReference>
<dbReference type="InterPro" id="IPR023209">
    <property type="entry name" value="DAO"/>
</dbReference>
<dbReference type="OrthoDB" id="2015447at2759"/>
<dbReference type="Gene3D" id="3.40.50.720">
    <property type="entry name" value="NAD(P)-binding Rossmann-like Domain"/>
    <property type="match status" value="1"/>
</dbReference>
<feature type="binding site" evidence="6">
    <location>
        <position position="169"/>
    </location>
    <ligand>
        <name>FAD</name>
        <dbReference type="ChEBI" id="CHEBI:57692"/>
    </ligand>
</feature>
<keyword evidence="3" id="KW-0285">Flavoprotein</keyword>
<dbReference type="GO" id="GO:0003884">
    <property type="term" value="F:D-amino-acid oxidase activity"/>
    <property type="evidence" value="ECO:0007669"/>
    <property type="project" value="InterPro"/>
</dbReference>
<evidence type="ECO:0000256" key="5">
    <source>
        <dbReference type="ARBA" id="ARBA00023002"/>
    </source>
</evidence>
<feature type="domain" description="FAD dependent oxidoreductase" evidence="7">
    <location>
        <begin position="6"/>
        <end position="324"/>
    </location>
</feature>
<evidence type="ECO:0000256" key="3">
    <source>
        <dbReference type="ARBA" id="ARBA00022630"/>
    </source>
</evidence>
<gene>
    <name evidence="9" type="primary">LOC108740105</name>
</gene>
<dbReference type="Pfam" id="PF01266">
    <property type="entry name" value="DAO"/>
    <property type="match status" value="1"/>
</dbReference>
<evidence type="ECO:0000256" key="6">
    <source>
        <dbReference type="PIRSR" id="PIRSR000189-1"/>
    </source>
</evidence>
<dbReference type="PANTHER" id="PTHR11530">
    <property type="entry name" value="D-AMINO ACID OXIDASE"/>
    <property type="match status" value="1"/>
</dbReference>
<reference evidence="9" key="1">
    <citation type="submission" date="2025-08" db="UniProtKB">
        <authorList>
            <consortium name="RefSeq"/>
        </authorList>
    </citation>
    <scope>IDENTIFICATION</scope>
    <source>
        <tissue evidence="9">Entire body</tissue>
    </source>
</reference>
<dbReference type="GO" id="GO:0019478">
    <property type="term" value="P:D-amino acid catabolic process"/>
    <property type="evidence" value="ECO:0007669"/>
    <property type="project" value="TreeGrafter"/>
</dbReference>
<evidence type="ECO:0000256" key="2">
    <source>
        <dbReference type="ARBA" id="ARBA00006730"/>
    </source>
</evidence>
<dbReference type="PROSITE" id="PS00677">
    <property type="entry name" value="DAO"/>
    <property type="match status" value="1"/>
</dbReference>
<dbReference type="GO" id="GO:0071949">
    <property type="term" value="F:FAD binding"/>
    <property type="evidence" value="ECO:0007669"/>
    <property type="project" value="InterPro"/>
</dbReference>
<dbReference type="InterPro" id="IPR006076">
    <property type="entry name" value="FAD-dep_OxRdtase"/>
</dbReference>
<dbReference type="SUPFAM" id="SSF51971">
    <property type="entry name" value="Nucleotide-binding domain"/>
    <property type="match status" value="1"/>
</dbReference>
<protein>
    <submittedName>
        <fullName evidence="9">D-aspartate oxidase-like</fullName>
    </submittedName>
</protein>
<evidence type="ECO:0000313" key="9">
    <source>
        <dbReference type="RefSeq" id="XP_018329807.1"/>
    </source>
</evidence>
<dbReference type="Gene3D" id="3.30.9.10">
    <property type="entry name" value="D-Amino Acid Oxidase, subunit A, domain 2"/>
    <property type="match status" value="1"/>
</dbReference>